<organism evidence="12 13">
    <name type="scientific">Dokdonia sinensis</name>
    <dbReference type="NCBI Taxonomy" id="2479847"/>
    <lineage>
        <taxon>Bacteria</taxon>
        <taxon>Pseudomonadati</taxon>
        <taxon>Bacteroidota</taxon>
        <taxon>Flavobacteriia</taxon>
        <taxon>Flavobacteriales</taxon>
        <taxon>Flavobacteriaceae</taxon>
        <taxon>Dokdonia</taxon>
    </lineage>
</organism>
<dbReference type="NCBIfam" id="NF002458">
    <property type="entry name" value="PRK01641.1"/>
    <property type="match status" value="1"/>
</dbReference>
<dbReference type="FunFam" id="3.20.19.10:FF:000003">
    <property type="entry name" value="3-isopropylmalate dehydratase small subunit"/>
    <property type="match status" value="1"/>
</dbReference>
<dbReference type="Proteomes" id="UP000281985">
    <property type="component" value="Unassembled WGS sequence"/>
</dbReference>
<dbReference type="HAMAP" id="MF_01031">
    <property type="entry name" value="LeuD_type1"/>
    <property type="match status" value="1"/>
</dbReference>
<comment type="caution">
    <text evidence="12">The sequence shown here is derived from an EMBL/GenBank/DDBJ whole genome shotgun (WGS) entry which is preliminary data.</text>
</comment>
<reference evidence="12 13" key="1">
    <citation type="submission" date="2018-10" db="EMBL/GenBank/DDBJ databases">
        <title>Dokdonia luteus sp. nov., isolated from sea water.</title>
        <authorList>
            <person name="Zhou L.Y."/>
            <person name="Du Z.J."/>
        </authorList>
    </citation>
    <scope>NUCLEOTIDE SEQUENCE [LARGE SCALE GENOMIC DNA]</scope>
    <source>
        <strain evidence="12 13">SH27</strain>
    </source>
</reference>
<dbReference type="EMBL" id="REFV01000013">
    <property type="protein sequence ID" value="RMB56954.1"/>
    <property type="molecule type" value="Genomic_DNA"/>
</dbReference>
<dbReference type="PANTHER" id="PTHR43345:SF5">
    <property type="entry name" value="3-ISOPROPYLMALATE DEHYDRATASE SMALL SUBUNIT"/>
    <property type="match status" value="1"/>
</dbReference>
<evidence type="ECO:0000256" key="4">
    <source>
        <dbReference type="ARBA" id="ARBA00009845"/>
    </source>
</evidence>
<name>A0A3M0FWA4_9FLAO</name>
<dbReference type="PANTHER" id="PTHR43345">
    <property type="entry name" value="3-ISOPROPYLMALATE DEHYDRATASE SMALL SUBUNIT 2-RELATED-RELATED"/>
    <property type="match status" value="1"/>
</dbReference>
<evidence type="ECO:0000256" key="8">
    <source>
        <dbReference type="ARBA" id="ARBA00023239"/>
    </source>
</evidence>
<accession>A0A3M0FWA4</accession>
<evidence type="ECO:0000259" key="11">
    <source>
        <dbReference type="Pfam" id="PF00694"/>
    </source>
</evidence>
<comment type="catalytic activity">
    <reaction evidence="1 10">
        <text>(2R,3S)-3-isopropylmalate = (2S)-2-isopropylmalate</text>
        <dbReference type="Rhea" id="RHEA:32287"/>
        <dbReference type="ChEBI" id="CHEBI:1178"/>
        <dbReference type="ChEBI" id="CHEBI:35121"/>
        <dbReference type="EC" id="4.2.1.33"/>
    </reaction>
</comment>
<dbReference type="InterPro" id="IPR004431">
    <property type="entry name" value="3-IsopropMal_deHydase_ssu"/>
</dbReference>
<comment type="subunit">
    <text evidence="5 10">Heterodimer of LeuC and LeuD.</text>
</comment>
<keyword evidence="8 10" id="KW-0456">Lyase</keyword>
<keyword evidence="13" id="KW-1185">Reference proteome</keyword>
<protein>
    <recommendedName>
        <fullName evidence="10">3-isopropylmalate dehydratase small subunit</fullName>
        <ecNumber evidence="10">4.2.1.33</ecNumber>
    </recommendedName>
    <alternativeName>
        <fullName evidence="10">Alpha-IPM isomerase</fullName>
        <shortName evidence="10">IPMI</shortName>
    </alternativeName>
    <alternativeName>
        <fullName evidence="10">Isopropylmalate isomerase</fullName>
    </alternativeName>
</protein>
<evidence type="ECO:0000256" key="3">
    <source>
        <dbReference type="ARBA" id="ARBA00004729"/>
    </source>
</evidence>
<evidence type="ECO:0000256" key="6">
    <source>
        <dbReference type="ARBA" id="ARBA00022430"/>
    </source>
</evidence>
<dbReference type="InterPro" id="IPR000573">
    <property type="entry name" value="AconitaseA/IPMdHydase_ssu_swvl"/>
</dbReference>
<feature type="domain" description="Aconitase A/isopropylmalate dehydratase small subunit swivel" evidence="11">
    <location>
        <begin position="1"/>
        <end position="123"/>
    </location>
</feature>
<dbReference type="RefSeq" id="WP_121918112.1">
    <property type="nucleotide sequence ID" value="NZ_REFV01000013.1"/>
</dbReference>
<comment type="similarity">
    <text evidence="4 10">Belongs to the LeuD family. LeuD type 1 subfamily.</text>
</comment>
<dbReference type="InterPro" id="IPR050075">
    <property type="entry name" value="LeuD"/>
</dbReference>
<gene>
    <name evidence="10 12" type="primary">leuD</name>
    <name evidence="12" type="ORF">EAX61_12890</name>
</gene>
<evidence type="ECO:0000313" key="13">
    <source>
        <dbReference type="Proteomes" id="UP000281985"/>
    </source>
</evidence>
<dbReference type="GO" id="GO:0009098">
    <property type="term" value="P:L-leucine biosynthetic process"/>
    <property type="evidence" value="ECO:0007669"/>
    <property type="project" value="UniProtKB-UniRule"/>
</dbReference>
<evidence type="ECO:0000256" key="9">
    <source>
        <dbReference type="ARBA" id="ARBA00023304"/>
    </source>
</evidence>
<dbReference type="SUPFAM" id="SSF52016">
    <property type="entry name" value="LeuD/IlvD-like"/>
    <property type="match status" value="1"/>
</dbReference>
<evidence type="ECO:0000256" key="7">
    <source>
        <dbReference type="ARBA" id="ARBA00022605"/>
    </source>
</evidence>
<dbReference type="Gene3D" id="3.20.19.10">
    <property type="entry name" value="Aconitase, domain 4"/>
    <property type="match status" value="1"/>
</dbReference>
<dbReference type="GO" id="GO:0003861">
    <property type="term" value="F:3-isopropylmalate dehydratase activity"/>
    <property type="evidence" value="ECO:0007669"/>
    <property type="project" value="UniProtKB-UniRule"/>
</dbReference>
<dbReference type="NCBIfam" id="TIGR00171">
    <property type="entry name" value="leuD"/>
    <property type="match status" value="1"/>
</dbReference>
<dbReference type="CDD" id="cd01577">
    <property type="entry name" value="IPMI_Swivel"/>
    <property type="match status" value="1"/>
</dbReference>
<sequence>MEKFTKLTTTAVPLPIENIDTDQIIPARFLKATDKKGFGDNVFRDWRFEKDGSLNADFPINQPQYAGAKILVAGDNFGCGSSREHAAWAIVGYGFKVVISSFFADIFKGNALNNGLLPIQVSPEFLTQLMTGIQENPELPITIDLENQVVKTAFAKAEFEIDPYKKVCMINGYDDIDFLLSKKTEIEAFENNRTLFV</sequence>
<dbReference type="AlphaFoldDB" id="A0A3M0FWA4"/>
<evidence type="ECO:0000256" key="2">
    <source>
        <dbReference type="ARBA" id="ARBA00002695"/>
    </source>
</evidence>
<dbReference type="Pfam" id="PF00694">
    <property type="entry name" value="Aconitase_C"/>
    <property type="match status" value="1"/>
</dbReference>
<evidence type="ECO:0000256" key="5">
    <source>
        <dbReference type="ARBA" id="ARBA00011271"/>
    </source>
</evidence>
<keyword evidence="6 10" id="KW-0432">Leucine biosynthesis</keyword>
<proteinExistence type="inferred from homology"/>
<evidence type="ECO:0000256" key="10">
    <source>
        <dbReference type="HAMAP-Rule" id="MF_01031"/>
    </source>
</evidence>
<comment type="pathway">
    <text evidence="3 10">Amino-acid biosynthesis; L-leucine biosynthesis; L-leucine from 3-methyl-2-oxobutanoate: step 2/4.</text>
</comment>
<dbReference type="GO" id="GO:0009316">
    <property type="term" value="C:3-isopropylmalate dehydratase complex"/>
    <property type="evidence" value="ECO:0007669"/>
    <property type="project" value="InterPro"/>
</dbReference>
<keyword evidence="7 10" id="KW-0028">Amino-acid biosynthesis</keyword>
<dbReference type="UniPathway" id="UPA00048">
    <property type="reaction ID" value="UER00071"/>
</dbReference>
<evidence type="ECO:0000313" key="12">
    <source>
        <dbReference type="EMBL" id="RMB56954.1"/>
    </source>
</evidence>
<dbReference type="InterPro" id="IPR033940">
    <property type="entry name" value="IPMI_Swivel"/>
</dbReference>
<keyword evidence="9 10" id="KW-0100">Branched-chain amino acid biosynthesis</keyword>
<evidence type="ECO:0000256" key="1">
    <source>
        <dbReference type="ARBA" id="ARBA00000491"/>
    </source>
</evidence>
<dbReference type="InterPro" id="IPR015928">
    <property type="entry name" value="Aconitase/3IPM_dehydase_swvl"/>
</dbReference>
<comment type="function">
    <text evidence="2 10">Catalyzes the isomerization between 2-isopropylmalate and 3-isopropylmalate, via the formation of 2-isopropylmaleate.</text>
</comment>
<dbReference type="EC" id="4.2.1.33" evidence="10"/>
<dbReference type="OrthoDB" id="9777465at2"/>